<evidence type="ECO:0000313" key="5">
    <source>
        <dbReference type="EMBL" id="RCN27780.1"/>
    </source>
</evidence>
<organism evidence="5 6">
    <name type="scientific">Ancylostoma caninum</name>
    <name type="common">Dog hookworm</name>
    <dbReference type="NCBI Taxonomy" id="29170"/>
    <lineage>
        <taxon>Eukaryota</taxon>
        <taxon>Metazoa</taxon>
        <taxon>Ecdysozoa</taxon>
        <taxon>Nematoda</taxon>
        <taxon>Chromadorea</taxon>
        <taxon>Rhabditida</taxon>
        <taxon>Rhabditina</taxon>
        <taxon>Rhabditomorpha</taxon>
        <taxon>Strongyloidea</taxon>
        <taxon>Ancylostomatidae</taxon>
        <taxon>Ancylostomatinae</taxon>
        <taxon>Ancylostoma</taxon>
    </lineage>
</organism>
<evidence type="ECO:0000259" key="4">
    <source>
        <dbReference type="Pfam" id="PF13359"/>
    </source>
</evidence>
<feature type="region of interest" description="Disordered" evidence="3">
    <location>
        <begin position="139"/>
        <end position="158"/>
    </location>
</feature>
<proteinExistence type="predicted"/>
<sequence>MEMEALFISVIFEFPSGKKEFVWAPKLLADHDAHFAEPVIAFAYVKCFRLTSRFMRPFSQYDAARDKRKAYFNKKMCSARRVVENYFGILSNRFRILLRPMYCSVEHAKIITLAIMVLHNILVENVGREALARRYGTESELEEGRDGREPGRPGNIATDAKQARERLMTFFARRDGVR</sequence>
<dbReference type="GO" id="GO:0046872">
    <property type="term" value="F:metal ion binding"/>
    <property type="evidence" value="ECO:0007669"/>
    <property type="project" value="UniProtKB-KW"/>
</dbReference>
<feature type="compositionally biased region" description="Basic and acidic residues" evidence="3">
    <location>
        <begin position="139"/>
        <end position="151"/>
    </location>
</feature>
<dbReference type="AlphaFoldDB" id="A0A368FA28"/>
<dbReference type="OrthoDB" id="5871249at2759"/>
<comment type="cofactor">
    <cofactor evidence="1">
        <name>a divalent metal cation</name>
        <dbReference type="ChEBI" id="CHEBI:60240"/>
    </cofactor>
</comment>
<dbReference type="EMBL" id="JOJR01003509">
    <property type="protein sequence ID" value="RCN27780.1"/>
    <property type="molecule type" value="Genomic_DNA"/>
</dbReference>
<protein>
    <recommendedName>
        <fullName evidence="4">DDE Tnp4 domain-containing protein</fullName>
    </recommendedName>
</protein>
<gene>
    <name evidence="5" type="ORF">ANCCAN_26484</name>
</gene>
<evidence type="ECO:0000256" key="3">
    <source>
        <dbReference type="SAM" id="MobiDB-lite"/>
    </source>
</evidence>
<name>A0A368FA28_ANCCA</name>
<keyword evidence="2" id="KW-0479">Metal-binding</keyword>
<dbReference type="Proteomes" id="UP000252519">
    <property type="component" value="Unassembled WGS sequence"/>
</dbReference>
<comment type="caution">
    <text evidence="5">The sequence shown here is derived from an EMBL/GenBank/DDBJ whole genome shotgun (WGS) entry which is preliminary data.</text>
</comment>
<feature type="domain" description="DDE Tnp4" evidence="4">
    <location>
        <begin position="48"/>
        <end position="120"/>
    </location>
</feature>
<accession>A0A368FA28</accession>
<keyword evidence="6" id="KW-1185">Reference proteome</keyword>
<reference evidence="5 6" key="1">
    <citation type="submission" date="2014-10" db="EMBL/GenBank/DDBJ databases">
        <title>Draft genome of the hookworm Ancylostoma caninum.</title>
        <authorList>
            <person name="Mitreva M."/>
        </authorList>
    </citation>
    <scope>NUCLEOTIDE SEQUENCE [LARGE SCALE GENOMIC DNA]</scope>
    <source>
        <strain evidence="5 6">Baltimore</strain>
    </source>
</reference>
<dbReference type="Pfam" id="PF13359">
    <property type="entry name" value="DDE_Tnp_4"/>
    <property type="match status" value="1"/>
</dbReference>
<evidence type="ECO:0000256" key="2">
    <source>
        <dbReference type="ARBA" id="ARBA00022723"/>
    </source>
</evidence>
<evidence type="ECO:0000256" key="1">
    <source>
        <dbReference type="ARBA" id="ARBA00001968"/>
    </source>
</evidence>
<dbReference type="STRING" id="29170.A0A368FA28"/>
<dbReference type="InterPro" id="IPR027806">
    <property type="entry name" value="HARBI1_dom"/>
</dbReference>
<evidence type="ECO:0000313" key="6">
    <source>
        <dbReference type="Proteomes" id="UP000252519"/>
    </source>
</evidence>